<accession>A0A1T4PV82</accession>
<evidence type="ECO:0000313" key="2">
    <source>
        <dbReference type="Proteomes" id="UP000191153"/>
    </source>
</evidence>
<name>A0A1T4PV82_9FUSO</name>
<dbReference type="STRING" id="180163.SAMN02745174_02031"/>
<dbReference type="Proteomes" id="UP000191153">
    <property type="component" value="Unassembled WGS sequence"/>
</dbReference>
<sequence>MDILKFAQEHQDILITTGGFILGLFFTKIKANLLGQKIASKLPKKACIQLADYLDAFEQGLRNKYVNGNKDIITNEQLSKETEKLKINLGLDQKLKGKGSL</sequence>
<protein>
    <submittedName>
        <fullName evidence="1">Uncharacterized protein</fullName>
    </submittedName>
</protein>
<proteinExistence type="predicted"/>
<dbReference type="EMBL" id="FUWX01000016">
    <property type="protein sequence ID" value="SJZ94848.1"/>
    <property type="molecule type" value="Genomic_DNA"/>
</dbReference>
<evidence type="ECO:0000313" key="1">
    <source>
        <dbReference type="EMBL" id="SJZ94848.1"/>
    </source>
</evidence>
<keyword evidence="2" id="KW-1185">Reference proteome</keyword>
<organism evidence="1 2">
    <name type="scientific">Cetobacterium ceti</name>
    <dbReference type="NCBI Taxonomy" id="180163"/>
    <lineage>
        <taxon>Bacteria</taxon>
        <taxon>Fusobacteriati</taxon>
        <taxon>Fusobacteriota</taxon>
        <taxon>Fusobacteriia</taxon>
        <taxon>Fusobacteriales</taxon>
        <taxon>Fusobacteriaceae</taxon>
        <taxon>Cetobacterium</taxon>
    </lineage>
</organism>
<gene>
    <name evidence="1" type="ORF">SAMN02745174_02031</name>
</gene>
<dbReference type="RefSeq" id="WP_078694484.1">
    <property type="nucleotide sequence ID" value="NZ_FUWX01000016.1"/>
</dbReference>
<reference evidence="1 2" key="1">
    <citation type="submission" date="2017-02" db="EMBL/GenBank/DDBJ databases">
        <authorList>
            <person name="Peterson S.W."/>
        </authorList>
    </citation>
    <scope>NUCLEOTIDE SEQUENCE [LARGE SCALE GENOMIC DNA]</scope>
    <source>
        <strain evidence="1 2">ATCC 700028</strain>
    </source>
</reference>
<dbReference type="OrthoDB" id="94318at2"/>
<dbReference type="AlphaFoldDB" id="A0A1T4PV82"/>